<dbReference type="EMBL" id="BMAV01012547">
    <property type="protein sequence ID" value="GFY59266.1"/>
    <property type="molecule type" value="Genomic_DNA"/>
</dbReference>
<dbReference type="OrthoDB" id="10017160at2759"/>
<proteinExistence type="predicted"/>
<comment type="caution">
    <text evidence="1">The sequence shown here is derived from an EMBL/GenBank/DDBJ whole genome shotgun (WGS) entry which is preliminary data.</text>
</comment>
<name>A0A8X7C6H8_9ARAC</name>
<evidence type="ECO:0000313" key="2">
    <source>
        <dbReference type="Proteomes" id="UP000886998"/>
    </source>
</evidence>
<reference evidence="1" key="1">
    <citation type="submission" date="2020-08" db="EMBL/GenBank/DDBJ databases">
        <title>Multicomponent nature underlies the extraordinary mechanical properties of spider dragline silk.</title>
        <authorList>
            <person name="Kono N."/>
            <person name="Nakamura H."/>
            <person name="Mori M."/>
            <person name="Yoshida Y."/>
            <person name="Ohtoshi R."/>
            <person name="Malay A.D."/>
            <person name="Moran D.A.P."/>
            <person name="Tomita M."/>
            <person name="Numata K."/>
            <person name="Arakawa K."/>
        </authorList>
    </citation>
    <scope>NUCLEOTIDE SEQUENCE</scope>
</reference>
<evidence type="ECO:0000313" key="1">
    <source>
        <dbReference type="EMBL" id="GFY59266.1"/>
    </source>
</evidence>
<dbReference type="Proteomes" id="UP000886998">
    <property type="component" value="Unassembled WGS sequence"/>
</dbReference>
<organism evidence="1 2">
    <name type="scientific">Trichonephila inaurata madagascariensis</name>
    <dbReference type="NCBI Taxonomy" id="2747483"/>
    <lineage>
        <taxon>Eukaryota</taxon>
        <taxon>Metazoa</taxon>
        <taxon>Ecdysozoa</taxon>
        <taxon>Arthropoda</taxon>
        <taxon>Chelicerata</taxon>
        <taxon>Arachnida</taxon>
        <taxon>Araneae</taxon>
        <taxon>Araneomorphae</taxon>
        <taxon>Entelegynae</taxon>
        <taxon>Araneoidea</taxon>
        <taxon>Nephilidae</taxon>
        <taxon>Trichonephila</taxon>
        <taxon>Trichonephila inaurata</taxon>
    </lineage>
</organism>
<accession>A0A8X7C6H8</accession>
<keyword evidence="2" id="KW-1185">Reference proteome</keyword>
<dbReference type="AlphaFoldDB" id="A0A8X7C6H8"/>
<sequence length="77" mass="8795">MLAVYGDMCVPKPTVTRWARMLSGGGQEARYLLRPNQVHKYGTEKLITDIDTAIKENRRRNIRDVANEFNVLTSTTL</sequence>
<gene>
    <name evidence="1" type="ORF">TNIN_166471</name>
</gene>
<protein>
    <submittedName>
        <fullName evidence="1">Uncharacterized protein</fullName>
    </submittedName>
</protein>